<reference evidence="2 3" key="1">
    <citation type="submission" date="2016-11" db="EMBL/GenBank/DDBJ databases">
        <authorList>
            <person name="Jaros S."/>
            <person name="Januszkiewicz K."/>
            <person name="Wedrychowicz H."/>
        </authorList>
    </citation>
    <scope>NUCLEOTIDE SEQUENCE [LARGE SCALE GENOMIC DNA]</scope>
    <source>
        <strain evidence="2 3">DSM 12906</strain>
    </source>
</reference>
<evidence type="ECO:0000313" key="2">
    <source>
        <dbReference type="EMBL" id="SHJ20845.1"/>
    </source>
</evidence>
<keyword evidence="3" id="KW-1185">Reference proteome</keyword>
<dbReference type="RefSeq" id="WP_073187688.1">
    <property type="nucleotide sequence ID" value="NZ_FQZG01000032.1"/>
</dbReference>
<organism evidence="2 3">
    <name type="scientific">Tessaracoccus bendigoensis DSM 12906</name>
    <dbReference type="NCBI Taxonomy" id="1123357"/>
    <lineage>
        <taxon>Bacteria</taxon>
        <taxon>Bacillati</taxon>
        <taxon>Actinomycetota</taxon>
        <taxon>Actinomycetes</taxon>
        <taxon>Propionibacteriales</taxon>
        <taxon>Propionibacteriaceae</taxon>
        <taxon>Tessaracoccus</taxon>
    </lineage>
</organism>
<dbReference type="AlphaFoldDB" id="A0A1M6HF80"/>
<dbReference type="OrthoDB" id="2020141at2"/>
<dbReference type="STRING" id="1123357.SAMN02745244_01971"/>
<gene>
    <name evidence="2" type="ORF">SAMN02745244_01971</name>
</gene>
<dbReference type="EMBL" id="FQZG01000032">
    <property type="protein sequence ID" value="SHJ20845.1"/>
    <property type="molecule type" value="Genomic_DNA"/>
</dbReference>
<sequence>MASDKLFTAQDAGFFAVRCVHRRAIEKERRYLHAMASLPESEPRSADVAAKMGFPASELTTVRRSLIDKGLIYAPERRKSSPSPSRAWTSSSPALNGPH</sequence>
<dbReference type="Proteomes" id="UP000184512">
    <property type="component" value="Unassembled WGS sequence"/>
</dbReference>
<proteinExistence type="predicted"/>
<protein>
    <submittedName>
        <fullName evidence="2">Uncharacterized protein</fullName>
    </submittedName>
</protein>
<feature type="compositionally biased region" description="Low complexity" evidence="1">
    <location>
        <begin position="81"/>
        <end position="93"/>
    </location>
</feature>
<name>A0A1M6HF80_9ACTN</name>
<evidence type="ECO:0000256" key="1">
    <source>
        <dbReference type="SAM" id="MobiDB-lite"/>
    </source>
</evidence>
<evidence type="ECO:0000313" key="3">
    <source>
        <dbReference type="Proteomes" id="UP000184512"/>
    </source>
</evidence>
<accession>A0A1M6HF80</accession>
<feature type="region of interest" description="Disordered" evidence="1">
    <location>
        <begin position="73"/>
        <end position="99"/>
    </location>
</feature>